<comment type="caution">
    <text evidence="3">The sequence shown here is derived from an EMBL/GenBank/DDBJ whole genome shotgun (WGS) entry which is preliminary data.</text>
</comment>
<dbReference type="EMBL" id="BAAAGX010000010">
    <property type="protein sequence ID" value="GAA0240414.1"/>
    <property type="molecule type" value="Genomic_DNA"/>
</dbReference>
<dbReference type="PROSITE" id="PS51352">
    <property type="entry name" value="THIOREDOXIN_2"/>
    <property type="match status" value="1"/>
</dbReference>
<organism evidence="3 4">
    <name type="scientific">Cryptosporangium japonicum</name>
    <dbReference type="NCBI Taxonomy" id="80872"/>
    <lineage>
        <taxon>Bacteria</taxon>
        <taxon>Bacillati</taxon>
        <taxon>Actinomycetota</taxon>
        <taxon>Actinomycetes</taxon>
        <taxon>Cryptosporangiales</taxon>
        <taxon>Cryptosporangiaceae</taxon>
        <taxon>Cryptosporangium</taxon>
    </lineage>
</organism>
<evidence type="ECO:0000313" key="3">
    <source>
        <dbReference type="EMBL" id="GAA0240414.1"/>
    </source>
</evidence>
<name>A0ABP3DUB1_9ACTN</name>
<dbReference type="InterPro" id="IPR036249">
    <property type="entry name" value="Thioredoxin-like_sf"/>
</dbReference>
<keyword evidence="1" id="KW-0812">Transmembrane</keyword>
<evidence type="ECO:0000259" key="2">
    <source>
        <dbReference type="PROSITE" id="PS51352"/>
    </source>
</evidence>
<gene>
    <name evidence="3" type="ORF">GCM10009539_27150</name>
</gene>
<evidence type="ECO:0000256" key="1">
    <source>
        <dbReference type="SAM" id="Phobius"/>
    </source>
</evidence>
<keyword evidence="1" id="KW-1133">Transmembrane helix</keyword>
<dbReference type="Proteomes" id="UP001500967">
    <property type="component" value="Unassembled WGS sequence"/>
</dbReference>
<feature type="transmembrane region" description="Helical" evidence="1">
    <location>
        <begin position="6"/>
        <end position="26"/>
    </location>
</feature>
<dbReference type="InterPro" id="IPR017937">
    <property type="entry name" value="Thioredoxin_CS"/>
</dbReference>
<proteinExistence type="predicted"/>
<sequence>MAYVVAALVVTNVLTLLNLLLLFGVIRRLREQQDNPVPPGRPGPASLPVGTRVEAFTTVDTEGRALALDELPDGTVVAFFSPGCAPCEVLLPKFVAHAEARPGGRDGIVAVVVGPPSETPAYADRLGPVARVVVEEPGSGAVASAFAVTGYPTVFQLDGDGRILLSDASVDRLAVPAA</sequence>
<dbReference type="Gene3D" id="3.40.30.10">
    <property type="entry name" value="Glutaredoxin"/>
    <property type="match status" value="1"/>
</dbReference>
<accession>A0ABP3DUB1</accession>
<dbReference type="PROSITE" id="PS00194">
    <property type="entry name" value="THIOREDOXIN_1"/>
    <property type="match status" value="1"/>
</dbReference>
<dbReference type="CDD" id="cd02966">
    <property type="entry name" value="TlpA_like_family"/>
    <property type="match status" value="1"/>
</dbReference>
<protein>
    <recommendedName>
        <fullName evidence="2">Thioredoxin domain-containing protein</fullName>
    </recommendedName>
</protein>
<keyword evidence="4" id="KW-1185">Reference proteome</keyword>
<keyword evidence="1" id="KW-0472">Membrane</keyword>
<feature type="domain" description="Thioredoxin" evidence="2">
    <location>
        <begin position="47"/>
        <end position="178"/>
    </location>
</feature>
<evidence type="ECO:0000313" key="4">
    <source>
        <dbReference type="Proteomes" id="UP001500967"/>
    </source>
</evidence>
<dbReference type="RefSeq" id="WP_344649146.1">
    <property type="nucleotide sequence ID" value="NZ_BAAAGX010000010.1"/>
</dbReference>
<dbReference type="InterPro" id="IPR013766">
    <property type="entry name" value="Thioredoxin_domain"/>
</dbReference>
<reference evidence="4" key="1">
    <citation type="journal article" date="2019" name="Int. J. Syst. Evol. Microbiol.">
        <title>The Global Catalogue of Microorganisms (GCM) 10K type strain sequencing project: providing services to taxonomists for standard genome sequencing and annotation.</title>
        <authorList>
            <consortium name="The Broad Institute Genomics Platform"/>
            <consortium name="The Broad Institute Genome Sequencing Center for Infectious Disease"/>
            <person name="Wu L."/>
            <person name="Ma J."/>
        </authorList>
    </citation>
    <scope>NUCLEOTIDE SEQUENCE [LARGE SCALE GENOMIC DNA]</scope>
    <source>
        <strain evidence="4">JCM 10425</strain>
    </source>
</reference>
<dbReference type="SUPFAM" id="SSF52833">
    <property type="entry name" value="Thioredoxin-like"/>
    <property type="match status" value="1"/>
</dbReference>